<gene>
    <name evidence="1" type="ORF">IBL25_16370</name>
</gene>
<organism evidence="1 2">
    <name type="scientific">Pseudoroseomonas ludipueritiae</name>
    <dbReference type="NCBI Taxonomy" id="198093"/>
    <lineage>
        <taxon>Bacteria</taxon>
        <taxon>Pseudomonadati</taxon>
        <taxon>Pseudomonadota</taxon>
        <taxon>Alphaproteobacteria</taxon>
        <taxon>Acetobacterales</taxon>
        <taxon>Acetobacteraceae</taxon>
        <taxon>Pseudoroseomonas</taxon>
    </lineage>
</organism>
<dbReference type="InterPro" id="IPR002514">
    <property type="entry name" value="Transposase_8"/>
</dbReference>
<dbReference type="Proteomes" id="UP000603940">
    <property type="component" value="Unassembled WGS sequence"/>
</dbReference>
<reference evidence="1 2" key="1">
    <citation type="journal article" date="2009" name="Int. J. Syst. Evol. Microbiol.">
        <title>Transfer of Teichococcus ludipueritiae and Muricoccus roseus to the genus Roseomonas, as Roseomonas ludipueritiae comb. nov. and Roseomonas rosea comb. nov., respectively, and emended description of the genus Roseomonas.</title>
        <authorList>
            <person name="Sanchez-Porro C."/>
            <person name="Gallego V."/>
            <person name="Busse H.J."/>
            <person name="Kampfer P."/>
            <person name="Ventosa A."/>
        </authorList>
    </citation>
    <scope>NUCLEOTIDE SEQUENCE [LARGE SCALE GENOMIC DNA]</scope>
    <source>
        <strain evidence="1 2">DSM 14915</strain>
    </source>
</reference>
<dbReference type="SUPFAM" id="SSF48295">
    <property type="entry name" value="TrpR-like"/>
    <property type="match status" value="1"/>
</dbReference>
<proteinExistence type="predicted"/>
<dbReference type="InterPro" id="IPR010921">
    <property type="entry name" value="Trp_repressor/repl_initiator"/>
</dbReference>
<evidence type="ECO:0000313" key="2">
    <source>
        <dbReference type="Proteomes" id="UP000603940"/>
    </source>
</evidence>
<dbReference type="EMBL" id="JACTUZ010000082">
    <property type="protein sequence ID" value="MBC9178522.1"/>
    <property type="molecule type" value="Genomic_DNA"/>
</dbReference>
<evidence type="ECO:0000313" key="1">
    <source>
        <dbReference type="EMBL" id="MBC9178522.1"/>
    </source>
</evidence>
<keyword evidence="2" id="KW-1185">Reference proteome</keyword>
<dbReference type="Pfam" id="PF01527">
    <property type="entry name" value="HTH_Tnp_1"/>
    <property type="match status" value="1"/>
</dbReference>
<sequence>MVDVNDDANGRRRRRSEEAKARIVEGTLVPGAVIAEVARRWQVCSQQVFTWRLEMRHNAPPSFLLIVAEPGAAPREPTSSPCIEIQVAGALVRVLPDKDPALFDGVPGQACRPDQDRALGMAVDWS</sequence>
<name>A0ABR7R9M1_9PROT</name>
<protein>
    <submittedName>
        <fullName evidence="1">Transposase</fullName>
    </submittedName>
</protein>
<comment type="caution">
    <text evidence="1">The sequence shown here is derived from an EMBL/GenBank/DDBJ whole genome shotgun (WGS) entry which is preliminary data.</text>
</comment>
<accession>A0ABR7R9M1</accession>
<dbReference type="RefSeq" id="WP_187779614.1">
    <property type="nucleotide sequence ID" value="NZ_JACTUZ010000082.1"/>
</dbReference>